<protein>
    <recommendedName>
        <fullName evidence="1">Transglycosylase SLT domain-containing protein</fullName>
    </recommendedName>
</protein>
<evidence type="ECO:0000313" key="2">
    <source>
        <dbReference type="EMBL" id="CUV65603.1"/>
    </source>
</evidence>
<sequence>MISLGVTSAEATYDQIAQHAGMDNKKFEIIVKKIVKIESTTGNYHTINKKSGAYGRYQIMPQTARLYTKKLGIPYGQWKLPANQDRIFKAILKDNIKALKNNGIKITAFTIYGSHQQGAGGFNVIMKNKKLTKHIEINIRNNLPKKLKKTDSSRLAIVWKNYWEKELA</sequence>
<dbReference type="InterPro" id="IPR023346">
    <property type="entry name" value="Lysozyme-like_dom_sf"/>
</dbReference>
<dbReference type="Pfam" id="PF01464">
    <property type="entry name" value="SLT"/>
    <property type="match status" value="1"/>
</dbReference>
<accession>A0A0S4XMT0</accession>
<evidence type="ECO:0000259" key="1">
    <source>
        <dbReference type="Pfam" id="PF01464"/>
    </source>
</evidence>
<organism evidence="2">
    <name type="scientific">Sulfurovum sp. enrichment culture clone C5</name>
    <dbReference type="NCBI Taxonomy" id="497650"/>
    <lineage>
        <taxon>Bacteria</taxon>
        <taxon>Pseudomonadati</taxon>
        <taxon>Campylobacterota</taxon>
        <taxon>Epsilonproteobacteria</taxon>
        <taxon>Campylobacterales</taxon>
        <taxon>Sulfurovaceae</taxon>
        <taxon>Sulfurovum</taxon>
        <taxon>environmental samples</taxon>
    </lineage>
</organism>
<dbReference type="SUPFAM" id="SSF53955">
    <property type="entry name" value="Lysozyme-like"/>
    <property type="match status" value="1"/>
</dbReference>
<dbReference type="Gene3D" id="1.10.530.10">
    <property type="match status" value="1"/>
</dbReference>
<gene>
    <name evidence="2" type="ORF">BN3087_390054</name>
</gene>
<proteinExistence type="predicted"/>
<feature type="domain" description="Transglycosylase SLT" evidence="1">
    <location>
        <begin position="29"/>
        <end position="107"/>
    </location>
</feature>
<dbReference type="EMBL" id="FAXN01000039">
    <property type="protein sequence ID" value="CUV65603.1"/>
    <property type="molecule type" value="Genomic_DNA"/>
</dbReference>
<name>A0A0S4XMT0_9BACT</name>
<dbReference type="InterPro" id="IPR008258">
    <property type="entry name" value="Transglycosylase_SLT_dom_1"/>
</dbReference>
<dbReference type="AlphaFoldDB" id="A0A0S4XMT0"/>
<reference evidence="2" key="1">
    <citation type="submission" date="2015-11" db="EMBL/GenBank/DDBJ databases">
        <authorList>
            <person name="Zhang Y."/>
            <person name="Guo Z."/>
        </authorList>
    </citation>
    <scope>NUCLEOTIDE SEQUENCE</scope>
    <source>
        <strain evidence="2">BN30871</strain>
    </source>
</reference>